<dbReference type="GO" id="GO:0015421">
    <property type="term" value="F:ABC-type oligopeptide transporter activity"/>
    <property type="evidence" value="ECO:0007669"/>
    <property type="project" value="TreeGrafter"/>
</dbReference>
<proteinExistence type="predicted"/>
<dbReference type="Gene3D" id="3.40.50.300">
    <property type="entry name" value="P-loop containing nucleotide triphosphate hydrolases"/>
    <property type="match status" value="1"/>
</dbReference>
<feature type="transmembrane region" description="Helical" evidence="4">
    <location>
        <begin position="85"/>
        <end position="110"/>
    </location>
</feature>
<dbReference type="GO" id="GO:0005524">
    <property type="term" value="F:ATP binding"/>
    <property type="evidence" value="ECO:0007669"/>
    <property type="project" value="UniProtKB-KW"/>
</dbReference>
<feature type="domain" description="ABC transporter" evidence="5">
    <location>
        <begin position="432"/>
        <end position="710"/>
    </location>
</feature>
<comment type="caution">
    <text evidence="6">The sequence shown here is derived from an EMBL/GenBank/DDBJ whole genome shotgun (WGS) entry which is preliminary data.</text>
</comment>
<dbReference type="RefSeq" id="XP_037224502.1">
    <property type="nucleotide sequence ID" value="XM_037359407.1"/>
</dbReference>
<organism evidence="6 7">
    <name type="scientific">Mycena indigotica</name>
    <dbReference type="NCBI Taxonomy" id="2126181"/>
    <lineage>
        <taxon>Eukaryota</taxon>
        <taxon>Fungi</taxon>
        <taxon>Dikarya</taxon>
        <taxon>Basidiomycota</taxon>
        <taxon>Agaricomycotina</taxon>
        <taxon>Agaricomycetes</taxon>
        <taxon>Agaricomycetidae</taxon>
        <taxon>Agaricales</taxon>
        <taxon>Marasmiineae</taxon>
        <taxon>Mycenaceae</taxon>
        <taxon>Mycena</taxon>
    </lineage>
</organism>
<keyword evidence="2" id="KW-0067">ATP-binding</keyword>
<dbReference type="EMBL" id="JACAZF010000002">
    <property type="protein sequence ID" value="KAF7312394.1"/>
    <property type="molecule type" value="Genomic_DNA"/>
</dbReference>
<evidence type="ECO:0000256" key="4">
    <source>
        <dbReference type="SAM" id="Phobius"/>
    </source>
</evidence>
<dbReference type="InterPro" id="IPR003593">
    <property type="entry name" value="AAA+_ATPase"/>
</dbReference>
<dbReference type="PROSITE" id="PS50893">
    <property type="entry name" value="ABC_TRANSPORTER_2"/>
    <property type="match status" value="1"/>
</dbReference>
<keyword evidence="4" id="KW-1133">Transmembrane helix</keyword>
<sequence length="717" mass="79567">MAEPQHFLPVYSAPEGHDSAPGPDGKSDSENLSSFSFHGFQVWYGRPKRASFLGTFGAKLRQAHEHWPYARRLFSDIFKRDRRLVLSYIISVMVLTIAPAISLCASFGLLLLIERGLNNGTAFHVLIDGLRVYAPLWFGLMFIYIHAKHTSVGLELRLQSHLRRFWDGLIRKSLELSIDKFNRYSMDYNCALPNESSFALSAPCEAFVHDMVEIPCEMLLLGLQILALIVVCAIRGVDESRLLLVFAGLQPLIIWFCPTNITHGQGFTFRNANPAFYHLAELAELASNLRIRRTLMKDNACTALAESYSAASAQLVRGNIPPQRFAYAVAGAFAWPWSLLRGLIVDEPIVLGVFLLPWSQPASSLVTIILLQQTTQLLRSLRGQDATSSFDKFIASLVWAKTGYYDVMALSNFPSGTLSYPSPFSSPAGMKIEFRNVALTHGPHFADEIKEPAVKNLSFTINPGNLVVVVGANGGGKSSVLGLLTRTWEASEGEILIDDKLVEEYDLAQLRGAITAVEQDEDLYPGVTLRESIFLGLDCSSASEQEKVLTQAAHLGCATEIIKRLPRHWDTVIYPTSETYSSEGTGLTQPALAAFRQVERQMPQKFSGGEMQRLTATRMFARLLLLKVRARLIVFDEATSKMDPLAEREILTSLNGQRNGRTIVIATHDYGRLVKEADLVLVMKEGQLVEVGTHDALLWLEGEYGRLYKAHAEGVVA</sequence>
<evidence type="ECO:0000256" key="1">
    <source>
        <dbReference type="ARBA" id="ARBA00022741"/>
    </source>
</evidence>
<keyword evidence="6" id="KW-0378">Hydrolase</keyword>
<feature type="region of interest" description="Disordered" evidence="3">
    <location>
        <begin position="10"/>
        <end position="29"/>
    </location>
</feature>
<name>A0A8H6T7V1_9AGAR</name>
<protein>
    <submittedName>
        <fullName evidence="6">p-loop containing nucleoside triphosphate hydrolase protein</fullName>
    </submittedName>
</protein>
<accession>A0A8H6T7V1</accession>
<dbReference type="InterPro" id="IPR003439">
    <property type="entry name" value="ABC_transporter-like_ATP-bd"/>
</dbReference>
<evidence type="ECO:0000256" key="3">
    <source>
        <dbReference type="SAM" id="MobiDB-lite"/>
    </source>
</evidence>
<feature type="transmembrane region" description="Helical" evidence="4">
    <location>
        <begin position="130"/>
        <end position="147"/>
    </location>
</feature>
<gene>
    <name evidence="6" type="ORF">MIND_00252800</name>
</gene>
<dbReference type="InterPro" id="IPR039421">
    <property type="entry name" value="Type_1_exporter"/>
</dbReference>
<keyword evidence="4" id="KW-0812">Transmembrane</keyword>
<dbReference type="PANTHER" id="PTHR43394:SF1">
    <property type="entry name" value="ATP-BINDING CASSETTE SUB-FAMILY B MEMBER 10, MITOCHONDRIAL"/>
    <property type="match status" value="1"/>
</dbReference>
<dbReference type="InterPro" id="IPR027417">
    <property type="entry name" value="P-loop_NTPase"/>
</dbReference>
<feature type="transmembrane region" description="Helical" evidence="4">
    <location>
        <begin position="243"/>
        <end position="261"/>
    </location>
</feature>
<dbReference type="AlphaFoldDB" id="A0A8H6T7V1"/>
<evidence type="ECO:0000313" key="6">
    <source>
        <dbReference type="EMBL" id="KAF7312394.1"/>
    </source>
</evidence>
<dbReference type="GO" id="GO:0016887">
    <property type="term" value="F:ATP hydrolysis activity"/>
    <property type="evidence" value="ECO:0007669"/>
    <property type="project" value="InterPro"/>
</dbReference>
<dbReference type="Pfam" id="PF00005">
    <property type="entry name" value="ABC_tran"/>
    <property type="match status" value="1"/>
</dbReference>
<reference evidence="6" key="1">
    <citation type="submission" date="2020-05" db="EMBL/GenBank/DDBJ databases">
        <title>Mycena genomes resolve the evolution of fungal bioluminescence.</title>
        <authorList>
            <person name="Tsai I.J."/>
        </authorList>
    </citation>
    <scope>NUCLEOTIDE SEQUENCE</scope>
    <source>
        <strain evidence="6">171206Taipei</strain>
    </source>
</reference>
<dbReference type="PANTHER" id="PTHR43394">
    <property type="entry name" value="ATP-DEPENDENT PERMEASE MDL1, MITOCHONDRIAL"/>
    <property type="match status" value="1"/>
</dbReference>
<dbReference type="SMART" id="SM00382">
    <property type="entry name" value="AAA"/>
    <property type="match status" value="1"/>
</dbReference>
<keyword evidence="1" id="KW-0547">Nucleotide-binding</keyword>
<keyword evidence="7" id="KW-1185">Reference proteome</keyword>
<dbReference type="OrthoDB" id="6500128at2759"/>
<feature type="transmembrane region" description="Helical" evidence="4">
    <location>
        <begin position="218"/>
        <end position="237"/>
    </location>
</feature>
<dbReference type="GeneID" id="59341923"/>
<evidence type="ECO:0000313" key="7">
    <source>
        <dbReference type="Proteomes" id="UP000636479"/>
    </source>
</evidence>
<dbReference type="SUPFAM" id="SSF52540">
    <property type="entry name" value="P-loop containing nucleoside triphosphate hydrolases"/>
    <property type="match status" value="1"/>
</dbReference>
<evidence type="ECO:0000256" key="2">
    <source>
        <dbReference type="ARBA" id="ARBA00022840"/>
    </source>
</evidence>
<evidence type="ECO:0000259" key="5">
    <source>
        <dbReference type="PROSITE" id="PS50893"/>
    </source>
</evidence>
<keyword evidence="4" id="KW-0472">Membrane</keyword>
<dbReference type="Proteomes" id="UP000636479">
    <property type="component" value="Unassembled WGS sequence"/>
</dbReference>